<dbReference type="Pfam" id="PF14905">
    <property type="entry name" value="OMP_b-brl_3"/>
    <property type="match status" value="1"/>
</dbReference>
<feature type="domain" description="Outer membrane protein beta-barrel" evidence="5">
    <location>
        <begin position="381"/>
        <end position="751"/>
    </location>
</feature>
<evidence type="ECO:0000256" key="2">
    <source>
        <dbReference type="ARBA" id="ARBA00023136"/>
    </source>
</evidence>
<feature type="chain" id="PRO_5045571612" evidence="4">
    <location>
        <begin position="24"/>
        <end position="811"/>
    </location>
</feature>
<dbReference type="PANTHER" id="PTHR40980:SF4">
    <property type="entry name" value="TONB-DEPENDENT RECEPTOR-LIKE BETA-BARREL DOMAIN-CONTAINING PROTEIN"/>
    <property type="match status" value="1"/>
</dbReference>
<comment type="caution">
    <text evidence="6">The sequence shown here is derived from an EMBL/GenBank/DDBJ whole genome shotgun (WGS) entry which is preliminary data.</text>
</comment>
<dbReference type="SUPFAM" id="SSF56935">
    <property type="entry name" value="Porins"/>
    <property type="match status" value="1"/>
</dbReference>
<dbReference type="RefSeq" id="WP_311387539.1">
    <property type="nucleotide sequence ID" value="NZ_JAVRHU010000002.1"/>
</dbReference>
<evidence type="ECO:0000313" key="6">
    <source>
        <dbReference type="EMBL" id="MDT0621464.1"/>
    </source>
</evidence>
<gene>
    <name evidence="6" type="ORF">RM520_07500</name>
</gene>
<sequence length="811" mass="90214">MKSYILVLVCCLASLELLFGQLAGSVVDVDGNPVSYANVMIYSVPDSALQTGVITDDDGVFVIDYANQGTFMLRIDLLSFKTWNSETFTISGTDFKKDFETIILEEKVTSLQGVEVRGQRKLIQRTKEGNIINVQASVMTQGSTALQLLERSPGVILDQYNNTFSLNGKSGTLIMINGKAQRIPIADLIAMLNGMSADNIERIELLTNPSARYDVDGNAGIINIVMSKNETLGIRGNLNLSTGYGRGVKQTTGLSLNYGGERSTIFGSYTFSYDDTFSGFRGVGVSEIPVLGGNTAIDFTSRRQQINRNHNLNVGYEYQFSEASSFGASALLNQSRPLVMTRNLGFYDFIIDPFLEAQIRLNGDGNLKNLTSSMYYEKTGEKNSFTITGDYINYNSQTPNQVNSEYFDENGDPFQPESEIYNNGNRGFNETDINVGVLKLDYKDSINEKASLEGGIKGSLSNTVNDARIEVLEGDEFVPDDRFISTLENKETIGAAYVLTDYSISKKLKVQLGLRYEYWDQDFDDNPLDRSFGKLFPSFFATHAFSDTTALNFAYNKRIARPNYSDLASFLIYNGPTSVFSGNPQLLPAITDNISLTYNNKSFSISLLAANENNPIARFQITRNPQSNLAVVSPVNMEYQRNIDVQTNIPFRVAHWWDINLNGTLGVRKFKLLHTDERITHDYVHYNFNGSQTMRLPASLSLEISGWYTSRHFNGSTRNGGFGILNGGIKKEFKNGSSLQFAVTDIFQSLDIGFKYGTLTREAFGDVFTGTYSPESGFSRIFRVSYTYPFGNNKVKEARGKSGADSEKSRL</sequence>
<dbReference type="Gene3D" id="2.40.170.20">
    <property type="entry name" value="TonB-dependent receptor, beta-barrel domain"/>
    <property type="match status" value="1"/>
</dbReference>
<evidence type="ECO:0000256" key="3">
    <source>
        <dbReference type="ARBA" id="ARBA00023237"/>
    </source>
</evidence>
<name>A0ABU3BH52_9FLAO</name>
<protein>
    <submittedName>
        <fullName evidence="6">TonB-dependent receptor</fullName>
    </submittedName>
</protein>
<dbReference type="SUPFAM" id="SSF49464">
    <property type="entry name" value="Carboxypeptidase regulatory domain-like"/>
    <property type="match status" value="1"/>
</dbReference>
<dbReference type="InterPro" id="IPR037066">
    <property type="entry name" value="Plug_dom_sf"/>
</dbReference>
<organism evidence="6 7">
    <name type="scientific">Croceitalea vernalis</name>
    <dbReference type="NCBI Taxonomy" id="3075599"/>
    <lineage>
        <taxon>Bacteria</taxon>
        <taxon>Pseudomonadati</taxon>
        <taxon>Bacteroidota</taxon>
        <taxon>Flavobacteriia</taxon>
        <taxon>Flavobacteriales</taxon>
        <taxon>Flavobacteriaceae</taxon>
        <taxon>Croceitalea</taxon>
    </lineage>
</organism>
<dbReference type="InterPro" id="IPR008969">
    <property type="entry name" value="CarboxyPept-like_regulatory"/>
</dbReference>
<accession>A0ABU3BH52</accession>
<dbReference type="Proteomes" id="UP001250662">
    <property type="component" value="Unassembled WGS sequence"/>
</dbReference>
<keyword evidence="4" id="KW-0732">Signal</keyword>
<keyword evidence="2" id="KW-0472">Membrane</keyword>
<evidence type="ECO:0000259" key="5">
    <source>
        <dbReference type="Pfam" id="PF14905"/>
    </source>
</evidence>
<dbReference type="InterPro" id="IPR041700">
    <property type="entry name" value="OMP_b-brl_3"/>
</dbReference>
<dbReference type="Gene3D" id="2.170.130.10">
    <property type="entry name" value="TonB-dependent receptor, plug domain"/>
    <property type="match status" value="1"/>
</dbReference>
<feature type="signal peptide" evidence="4">
    <location>
        <begin position="1"/>
        <end position="23"/>
    </location>
</feature>
<keyword evidence="7" id="KW-1185">Reference proteome</keyword>
<dbReference type="PANTHER" id="PTHR40980">
    <property type="entry name" value="PLUG DOMAIN-CONTAINING PROTEIN"/>
    <property type="match status" value="1"/>
</dbReference>
<evidence type="ECO:0000313" key="7">
    <source>
        <dbReference type="Proteomes" id="UP001250662"/>
    </source>
</evidence>
<reference evidence="6 7" key="1">
    <citation type="submission" date="2023-09" db="EMBL/GenBank/DDBJ databases">
        <authorList>
            <person name="Rey-Velasco X."/>
        </authorList>
    </citation>
    <scope>NUCLEOTIDE SEQUENCE [LARGE SCALE GENOMIC DNA]</scope>
    <source>
        <strain evidence="6 7">P007</strain>
    </source>
</reference>
<keyword evidence="6" id="KW-0675">Receptor</keyword>
<comment type="subcellular location">
    <subcellularLocation>
        <location evidence="1">Cell outer membrane</location>
    </subcellularLocation>
</comment>
<dbReference type="Pfam" id="PF13620">
    <property type="entry name" value="CarboxypepD_reg"/>
    <property type="match status" value="1"/>
</dbReference>
<proteinExistence type="predicted"/>
<keyword evidence="3" id="KW-0998">Cell outer membrane</keyword>
<evidence type="ECO:0000256" key="4">
    <source>
        <dbReference type="SAM" id="SignalP"/>
    </source>
</evidence>
<dbReference type="InterPro" id="IPR036942">
    <property type="entry name" value="Beta-barrel_TonB_sf"/>
</dbReference>
<dbReference type="EMBL" id="JAVRHU010000002">
    <property type="protein sequence ID" value="MDT0621464.1"/>
    <property type="molecule type" value="Genomic_DNA"/>
</dbReference>
<evidence type="ECO:0000256" key="1">
    <source>
        <dbReference type="ARBA" id="ARBA00004442"/>
    </source>
</evidence>